<evidence type="ECO:0000313" key="4">
    <source>
        <dbReference type="Proteomes" id="UP000321685"/>
    </source>
</evidence>
<organism evidence="3 4">
    <name type="scientific">Pseudonocardia sulfidoxydans NBRC 16205</name>
    <dbReference type="NCBI Taxonomy" id="1223511"/>
    <lineage>
        <taxon>Bacteria</taxon>
        <taxon>Bacillati</taxon>
        <taxon>Actinomycetota</taxon>
        <taxon>Actinomycetes</taxon>
        <taxon>Pseudonocardiales</taxon>
        <taxon>Pseudonocardiaceae</taxon>
        <taxon>Pseudonocardia</taxon>
    </lineage>
</organism>
<feature type="domain" description="MmeI-like target recognition" evidence="2">
    <location>
        <begin position="5"/>
        <end position="63"/>
    </location>
</feature>
<dbReference type="AlphaFoldDB" id="A0A511DPD9"/>
<dbReference type="EMBL" id="BJVJ01000075">
    <property type="protein sequence ID" value="GEL26123.1"/>
    <property type="molecule type" value="Genomic_DNA"/>
</dbReference>
<dbReference type="OrthoDB" id="4280289at2"/>
<name>A0A511DPD9_9PSEU</name>
<evidence type="ECO:0000256" key="1">
    <source>
        <dbReference type="SAM" id="MobiDB-lite"/>
    </source>
</evidence>
<feature type="compositionally biased region" description="Basic residues" evidence="1">
    <location>
        <begin position="178"/>
        <end position="187"/>
    </location>
</feature>
<dbReference type="RefSeq" id="WP_147113528.1">
    <property type="nucleotide sequence ID" value="NZ_BJVJ01000075.1"/>
</dbReference>
<feature type="region of interest" description="Disordered" evidence="1">
    <location>
        <begin position="173"/>
        <end position="197"/>
    </location>
</feature>
<reference evidence="3 4" key="1">
    <citation type="submission" date="2019-07" db="EMBL/GenBank/DDBJ databases">
        <title>Whole genome shotgun sequence of Pseudonocardia sulfidoxydans NBRC 16205.</title>
        <authorList>
            <person name="Hosoyama A."/>
            <person name="Uohara A."/>
            <person name="Ohji S."/>
            <person name="Ichikawa N."/>
        </authorList>
    </citation>
    <scope>NUCLEOTIDE SEQUENCE [LARGE SCALE GENOMIC DNA]</scope>
    <source>
        <strain evidence="3 4">NBRC 16205</strain>
    </source>
</reference>
<comment type="caution">
    <text evidence="3">The sequence shown here is derived from an EMBL/GenBank/DDBJ whole genome shotgun (WGS) entry which is preliminary data.</text>
</comment>
<sequence length="197" mass="22580">MLAATGQVFSEQLVVFATDDTAMLALLSSAPHYWWALARASTLETRVRYTPSDVFETFPLPALTPELRELGDTLDTHRRDVMLARTSGLTKIYNLVFDRTVHDDDIVELRRIHKTIDEANVRAYGWDDLLDQLDHGFHPAGRDLRYTIGPAAQREILDRLLELNHERYAEEVAQGLHDKKKRAKKPKAQPDNSDRLF</sequence>
<dbReference type="Pfam" id="PF20466">
    <property type="entry name" value="MmeI_TRD"/>
    <property type="match status" value="1"/>
</dbReference>
<gene>
    <name evidence="3" type="ORF">PSU4_50770</name>
</gene>
<evidence type="ECO:0000259" key="2">
    <source>
        <dbReference type="Pfam" id="PF20466"/>
    </source>
</evidence>
<accession>A0A511DPD9</accession>
<keyword evidence="4" id="KW-1185">Reference proteome</keyword>
<dbReference type="InterPro" id="IPR046820">
    <property type="entry name" value="MmeI_TRD"/>
</dbReference>
<proteinExistence type="predicted"/>
<evidence type="ECO:0000313" key="3">
    <source>
        <dbReference type="EMBL" id="GEL26123.1"/>
    </source>
</evidence>
<dbReference type="Proteomes" id="UP000321685">
    <property type="component" value="Unassembled WGS sequence"/>
</dbReference>
<protein>
    <recommendedName>
        <fullName evidence="2">MmeI-like target recognition domain-containing protein</fullName>
    </recommendedName>
</protein>